<name>A0A6S7IYU0_PARCT</name>
<protein>
    <submittedName>
        <fullName evidence="1">Uncharacterized protein</fullName>
    </submittedName>
</protein>
<dbReference type="Proteomes" id="UP001152795">
    <property type="component" value="Unassembled WGS sequence"/>
</dbReference>
<dbReference type="AlphaFoldDB" id="A0A6S7IYU0"/>
<evidence type="ECO:0000313" key="1">
    <source>
        <dbReference type="EMBL" id="CAB4010482.1"/>
    </source>
</evidence>
<reference evidence="1" key="1">
    <citation type="submission" date="2020-04" db="EMBL/GenBank/DDBJ databases">
        <authorList>
            <person name="Alioto T."/>
            <person name="Alioto T."/>
            <person name="Gomez Garrido J."/>
        </authorList>
    </citation>
    <scope>NUCLEOTIDE SEQUENCE</scope>
    <source>
        <strain evidence="1">A484AB</strain>
    </source>
</reference>
<sequence length="166" mass="18613">MQVLHLIERLQFGVQQIFNIVIVGPVEKIMKIKDWLDDNRGECSEAGYIITKGVKASGSTSCGMTQSVYGFLVYHAAVGQRVLPEHFNFQAGCVENVINVEAEPWEYQLCRKVIEMFSRPGDWVLDINLPKVTGIAAALSTDRNGLCLVKNEEERQTAREILSELV</sequence>
<gene>
    <name evidence="1" type="ORF">PACLA_8A076296</name>
</gene>
<keyword evidence="2" id="KW-1185">Reference proteome</keyword>
<organism evidence="1 2">
    <name type="scientific">Paramuricea clavata</name>
    <name type="common">Red gorgonian</name>
    <name type="synonym">Violescent sea-whip</name>
    <dbReference type="NCBI Taxonomy" id="317549"/>
    <lineage>
        <taxon>Eukaryota</taxon>
        <taxon>Metazoa</taxon>
        <taxon>Cnidaria</taxon>
        <taxon>Anthozoa</taxon>
        <taxon>Octocorallia</taxon>
        <taxon>Malacalcyonacea</taxon>
        <taxon>Plexauridae</taxon>
        <taxon>Paramuricea</taxon>
    </lineage>
</organism>
<accession>A0A6S7IYU0</accession>
<evidence type="ECO:0000313" key="2">
    <source>
        <dbReference type="Proteomes" id="UP001152795"/>
    </source>
</evidence>
<proteinExistence type="predicted"/>
<dbReference type="OrthoDB" id="6005329at2759"/>
<dbReference type="EMBL" id="CACRXK020006801">
    <property type="protein sequence ID" value="CAB4010482.1"/>
    <property type="molecule type" value="Genomic_DNA"/>
</dbReference>
<comment type="caution">
    <text evidence="1">The sequence shown here is derived from an EMBL/GenBank/DDBJ whole genome shotgun (WGS) entry which is preliminary data.</text>
</comment>